<evidence type="ECO:0000256" key="2">
    <source>
        <dbReference type="SAM" id="MobiDB-lite"/>
    </source>
</evidence>
<reference evidence="4" key="1">
    <citation type="submission" date="2022-10" db="EMBL/GenBank/DDBJ databases">
        <title>The complete genomes of actinobacterial strains from the NBC collection.</title>
        <authorList>
            <person name="Joergensen T.S."/>
            <person name="Alvarez Arevalo M."/>
            <person name="Sterndorff E.B."/>
            <person name="Faurdal D."/>
            <person name="Vuksanovic O."/>
            <person name="Mourched A.-S."/>
            <person name="Charusanti P."/>
            <person name="Shaw S."/>
            <person name="Blin K."/>
            <person name="Weber T."/>
        </authorList>
    </citation>
    <scope>NUCLEOTIDE SEQUENCE</scope>
    <source>
        <strain evidence="4">NBC_00248</strain>
    </source>
</reference>
<dbReference type="EMBL" id="CP108090">
    <property type="protein sequence ID" value="WUQ16080.1"/>
    <property type="molecule type" value="Genomic_DNA"/>
</dbReference>
<keyword evidence="5" id="KW-1185">Reference proteome</keyword>
<name>A0ABZ1TKT0_STRVG</name>
<evidence type="ECO:0000256" key="1">
    <source>
        <dbReference type="PROSITE-ProRule" id="PRU00409"/>
    </source>
</evidence>
<evidence type="ECO:0000313" key="4">
    <source>
        <dbReference type="EMBL" id="WUQ16080.1"/>
    </source>
</evidence>
<feature type="domain" description="ATP-grasp" evidence="3">
    <location>
        <begin position="129"/>
        <end position="360"/>
    </location>
</feature>
<evidence type="ECO:0000259" key="3">
    <source>
        <dbReference type="PROSITE" id="PS50975"/>
    </source>
</evidence>
<feature type="region of interest" description="Disordered" evidence="2">
    <location>
        <begin position="267"/>
        <end position="296"/>
    </location>
</feature>
<proteinExistence type="predicted"/>
<dbReference type="Proteomes" id="UP001432039">
    <property type="component" value="Chromosome"/>
</dbReference>
<dbReference type="Gene3D" id="3.30.470.20">
    <property type="entry name" value="ATP-grasp fold, B domain"/>
    <property type="match status" value="1"/>
</dbReference>
<gene>
    <name evidence="4" type="ORF">OG517_34285</name>
</gene>
<evidence type="ECO:0000313" key="5">
    <source>
        <dbReference type="Proteomes" id="UP001432039"/>
    </source>
</evidence>
<keyword evidence="1" id="KW-0067">ATP-binding</keyword>
<dbReference type="RefSeq" id="WP_328964422.1">
    <property type="nucleotide sequence ID" value="NZ_CP108090.1"/>
</dbReference>
<sequence length="362" mass="38455">MSGPQPPRTLLLVADGSASDAIAPLLAQRAWLAANDVRLLVHAYAEVTGGGLPALPPDTAVVLGFPHAFWDSRVEGILSGPYGTADYAQALRTHLLDAEAALDEAVAGQPRYLNSPRAIARTRDKAEAQRTLRRAGVPVPSLLDDPRPDDVLRELASGTTLYVKAVCGSMGKGMAHLAPGRWQTNYHYDGYRLLAPPPPAGAEGDWERREQWLFQDVPVGDHRFLERLCLTPGFLFERGIGGPGDGSERTEFRITVAGGTVAAADERRAPAQALTTRRAEGGASRPSDPHHPAAGAAAEAALAAAEALHLGYAVFDVVTDADGAPYVVDTTAFPATGSAARLWRRLLDLLVVRPLADARPVL</sequence>
<accession>A0ABZ1TKT0</accession>
<dbReference type="InterPro" id="IPR011761">
    <property type="entry name" value="ATP-grasp"/>
</dbReference>
<dbReference type="PROSITE" id="PS50975">
    <property type="entry name" value="ATP_GRASP"/>
    <property type="match status" value="1"/>
</dbReference>
<keyword evidence="1" id="KW-0547">Nucleotide-binding</keyword>
<organism evidence="4 5">
    <name type="scientific">Streptomyces virginiae</name>
    <name type="common">Streptomyces cinnamonensis</name>
    <dbReference type="NCBI Taxonomy" id="1961"/>
    <lineage>
        <taxon>Bacteria</taxon>
        <taxon>Bacillati</taxon>
        <taxon>Actinomycetota</taxon>
        <taxon>Actinomycetes</taxon>
        <taxon>Kitasatosporales</taxon>
        <taxon>Streptomycetaceae</taxon>
        <taxon>Streptomyces</taxon>
    </lineage>
</organism>
<protein>
    <recommendedName>
        <fullName evidence="3">ATP-grasp domain-containing protein</fullName>
    </recommendedName>
</protein>
<dbReference type="SUPFAM" id="SSF56059">
    <property type="entry name" value="Glutathione synthetase ATP-binding domain-like"/>
    <property type="match status" value="1"/>
</dbReference>